<evidence type="ECO:0000256" key="7">
    <source>
        <dbReference type="ARBA" id="ARBA00022737"/>
    </source>
</evidence>
<evidence type="ECO:0000256" key="1">
    <source>
        <dbReference type="ARBA" id="ARBA00004651"/>
    </source>
</evidence>
<evidence type="ECO:0000256" key="12">
    <source>
        <dbReference type="ARBA" id="ARBA00023170"/>
    </source>
</evidence>
<dbReference type="InterPro" id="IPR032675">
    <property type="entry name" value="LRR_dom_sf"/>
</dbReference>
<keyword evidence="11" id="KW-1015">Disulfide bond</keyword>
<feature type="domain" description="G-protein coupled receptors family 1 profile" evidence="15">
    <location>
        <begin position="287"/>
        <end position="455"/>
    </location>
</feature>
<dbReference type="PRINTS" id="PR00237">
    <property type="entry name" value="GPCRRHODOPSN"/>
</dbReference>
<feature type="transmembrane region" description="Helical" evidence="14">
    <location>
        <begin position="435"/>
        <end position="458"/>
    </location>
</feature>
<evidence type="ECO:0000313" key="16">
    <source>
        <dbReference type="EMBL" id="KAF8778463.1"/>
    </source>
</evidence>
<evidence type="ECO:0000256" key="3">
    <source>
        <dbReference type="ARBA" id="ARBA00022475"/>
    </source>
</evidence>
<dbReference type="Gene3D" id="3.80.10.10">
    <property type="entry name" value="Ribonuclease Inhibitor"/>
    <property type="match status" value="2"/>
</dbReference>
<name>A0A8T0ERA8_ARGBR</name>
<evidence type="ECO:0000256" key="10">
    <source>
        <dbReference type="ARBA" id="ARBA00023136"/>
    </source>
</evidence>
<evidence type="ECO:0000256" key="14">
    <source>
        <dbReference type="SAM" id="Phobius"/>
    </source>
</evidence>
<evidence type="ECO:0000256" key="5">
    <source>
        <dbReference type="ARBA" id="ARBA00022692"/>
    </source>
</evidence>
<comment type="similarity">
    <text evidence="2">Belongs to the G-protein coupled receptor 1 family.</text>
</comment>
<keyword evidence="13" id="KW-0807">Transducer</keyword>
<feature type="transmembrane region" description="Helical" evidence="14">
    <location>
        <begin position="302"/>
        <end position="324"/>
    </location>
</feature>
<gene>
    <name evidence="16" type="ORF">HNY73_015184</name>
</gene>
<proteinExistence type="inferred from homology"/>
<dbReference type="PANTHER" id="PTHR24372:SF77">
    <property type="entry name" value="G-PROTEIN COUPLED RECEPTORS FAMILY 1 PROFILE DOMAIN-CONTAINING PROTEIN"/>
    <property type="match status" value="1"/>
</dbReference>
<dbReference type="EMBL" id="JABXBU010002072">
    <property type="protein sequence ID" value="KAF8778463.1"/>
    <property type="molecule type" value="Genomic_DNA"/>
</dbReference>
<evidence type="ECO:0000256" key="11">
    <source>
        <dbReference type="ARBA" id="ARBA00023157"/>
    </source>
</evidence>
<evidence type="ECO:0000256" key="8">
    <source>
        <dbReference type="ARBA" id="ARBA00022989"/>
    </source>
</evidence>
<dbReference type="Gene3D" id="1.20.1070.10">
    <property type="entry name" value="Rhodopsin 7-helix transmembrane proteins"/>
    <property type="match status" value="1"/>
</dbReference>
<dbReference type="InterPro" id="IPR000372">
    <property type="entry name" value="LRRNT"/>
</dbReference>
<evidence type="ECO:0000313" key="17">
    <source>
        <dbReference type="Proteomes" id="UP000807504"/>
    </source>
</evidence>
<keyword evidence="12 16" id="KW-0675">Receptor</keyword>
<feature type="transmembrane region" description="Helical" evidence="14">
    <location>
        <begin position="404"/>
        <end position="429"/>
    </location>
</feature>
<dbReference type="SMART" id="SM00365">
    <property type="entry name" value="LRR_SD22"/>
    <property type="match status" value="6"/>
</dbReference>
<reference evidence="16" key="1">
    <citation type="journal article" date="2020" name="bioRxiv">
        <title>Chromosome-level reference genome of the European wasp spider Argiope bruennichi: a resource for studies on range expansion and evolutionary adaptation.</title>
        <authorList>
            <person name="Sheffer M.M."/>
            <person name="Hoppe A."/>
            <person name="Krehenwinkel H."/>
            <person name="Uhl G."/>
            <person name="Kuss A.W."/>
            <person name="Jensen L."/>
            <person name="Jensen C."/>
            <person name="Gillespie R.G."/>
            <person name="Hoff K.J."/>
            <person name="Prost S."/>
        </authorList>
    </citation>
    <scope>NUCLEOTIDE SEQUENCE</scope>
</reference>
<dbReference type="SUPFAM" id="SSF81321">
    <property type="entry name" value="Family A G protein-coupled receptor-like"/>
    <property type="match status" value="1"/>
</dbReference>
<dbReference type="InterPro" id="IPR000276">
    <property type="entry name" value="GPCR_Rhodpsn"/>
</dbReference>
<keyword evidence="8 14" id="KW-1133">Transmembrane helix</keyword>
<dbReference type="Pfam" id="PF13855">
    <property type="entry name" value="LRR_8"/>
    <property type="match status" value="2"/>
</dbReference>
<dbReference type="PROSITE" id="PS50262">
    <property type="entry name" value="G_PROTEIN_RECEP_F1_2"/>
    <property type="match status" value="1"/>
</dbReference>
<accession>A0A8T0ERA8</accession>
<evidence type="ECO:0000256" key="4">
    <source>
        <dbReference type="ARBA" id="ARBA00022614"/>
    </source>
</evidence>
<dbReference type="AlphaFoldDB" id="A0A8T0ERA8"/>
<evidence type="ECO:0000256" key="2">
    <source>
        <dbReference type="ARBA" id="ARBA00010663"/>
    </source>
</evidence>
<sequence>MAVLSDKNKDEYYNSLFQKRPDEDRDKMKFKACKLTHTPAPCQCSWKSLFCENRKLQRLPQSLPTDVKELDLSGNDLHEIDYSNFTNLLYLQILIFNNAGISTLGEMVFHKFRNLQYLYLNGNRLRMIKDGTFLGNSALRFLYLSFNPIQNLDDGAFVGLDNLEGLFLRHCSLATVTSVTFKPLKKLRSLWLDENSLVTLPDGAFQYLMQLETLSLSRNNLINVDGKTLLGLWKLKTLYLTSNSLTYLKEKNFGNLTSLLTLDLQDNQIYTVEVKAFVLLEKLNSLYLSIVYPLMLRRRTMIFAGTLVASSWLAAAVIAIVPIFNLGYFGDEYYGNNGVCLPLQIHDPFSKGWQYSMAIFCGLNSVAFGFICYAYITMFITISRSKLGLRSSQQQQDRTIAKRFSFIVATDLLCWLPIIVIKTLAISGVTIYSELYAWVAVFMLPINSALNPILYTLTTKLFKQQLARIVYTWKAGGVQVECQAESSGISMTSAPYNGKWSKNSASISTSDSRVVLDSPSVGAAVLLWCSGNQPSPLILTLAKPYGLPPSITMAPFFAAPSLARPLPSAPSLPACPPLSWLRCGPFCLPWAFLSCPFSIPSSPLSPPAGACSCLFTPARPAPIILAAADLREKLVIGPQHQQIVSNIRQQSCIGSLQLAIPFHLHSVPEQLLLVPHPHIKYFYSVVLQCDLTRISC</sequence>
<comment type="caution">
    <text evidence="16">The sequence shown here is derived from an EMBL/GenBank/DDBJ whole genome shotgun (WGS) entry which is preliminary data.</text>
</comment>
<comment type="subcellular location">
    <subcellularLocation>
        <location evidence="1">Cell membrane</location>
        <topology evidence="1">Multi-pass membrane protein</topology>
    </subcellularLocation>
</comment>
<dbReference type="SUPFAM" id="SSF52058">
    <property type="entry name" value="L domain-like"/>
    <property type="match status" value="1"/>
</dbReference>
<evidence type="ECO:0000256" key="6">
    <source>
        <dbReference type="ARBA" id="ARBA00022729"/>
    </source>
</evidence>
<keyword evidence="7" id="KW-0677">Repeat</keyword>
<feature type="transmembrane region" description="Helical" evidence="14">
    <location>
        <begin position="357"/>
        <end position="383"/>
    </location>
</feature>
<keyword evidence="10 14" id="KW-0472">Membrane</keyword>
<organism evidence="16 17">
    <name type="scientific">Argiope bruennichi</name>
    <name type="common">Wasp spider</name>
    <name type="synonym">Aranea bruennichi</name>
    <dbReference type="NCBI Taxonomy" id="94029"/>
    <lineage>
        <taxon>Eukaryota</taxon>
        <taxon>Metazoa</taxon>
        <taxon>Ecdysozoa</taxon>
        <taxon>Arthropoda</taxon>
        <taxon>Chelicerata</taxon>
        <taxon>Arachnida</taxon>
        <taxon>Araneae</taxon>
        <taxon>Araneomorphae</taxon>
        <taxon>Entelegynae</taxon>
        <taxon>Araneoidea</taxon>
        <taxon>Araneidae</taxon>
        <taxon>Argiope</taxon>
    </lineage>
</organism>
<dbReference type="GO" id="GO:0007189">
    <property type="term" value="P:adenylate cyclase-activating G protein-coupled receptor signaling pathway"/>
    <property type="evidence" value="ECO:0007669"/>
    <property type="project" value="TreeGrafter"/>
</dbReference>
<evidence type="ECO:0000259" key="15">
    <source>
        <dbReference type="PROSITE" id="PS50262"/>
    </source>
</evidence>
<keyword evidence="4" id="KW-0433">Leucine-rich repeat</keyword>
<reference evidence="16" key="2">
    <citation type="submission" date="2020-06" db="EMBL/GenBank/DDBJ databases">
        <authorList>
            <person name="Sheffer M."/>
        </authorList>
    </citation>
    <scope>NUCLEOTIDE SEQUENCE</scope>
</reference>
<protein>
    <submittedName>
        <fullName evidence="16">Relaxin receptor 1 like protein</fullName>
    </submittedName>
</protein>
<keyword evidence="9" id="KW-0297">G-protein coupled receptor</keyword>
<dbReference type="SMART" id="SM00013">
    <property type="entry name" value="LRRNT"/>
    <property type="match status" value="1"/>
</dbReference>
<dbReference type="InterPro" id="IPR017452">
    <property type="entry name" value="GPCR_Rhodpsn_7TM"/>
</dbReference>
<dbReference type="GO" id="GO:0005886">
    <property type="term" value="C:plasma membrane"/>
    <property type="evidence" value="ECO:0007669"/>
    <property type="project" value="UniProtKB-SubCell"/>
</dbReference>
<evidence type="ECO:0000256" key="9">
    <source>
        <dbReference type="ARBA" id="ARBA00023040"/>
    </source>
</evidence>
<evidence type="ECO:0000256" key="13">
    <source>
        <dbReference type="ARBA" id="ARBA00023224"/>
    </source>
</evidence>
<dbReference type="InterPro" id="IPR001611">
    <property type="entry name" value="Leu-rich_rpt"/>
</dbReference>
<dbReference type="SMART" id="SM00369">
    <property type="entry name" value="LRR_TYP"/>
    <property type="match status" value="8"/>
</dbReference>
<dbReference type="PANTHER" id="PTHR24372">
    <property type="entry name" value="GLYCOPROTEIN HORMONE RECEPTOR"/>
    <property type="match status" value="1"/>
</dbReference>
<keyword evidence="17" id="KW-1185">Reference proteome</keyword>
<keyword evidence="3" id="KW-1003">Cell membrane</keyword>
<dbReference type="GO" id="GO:0008528">
    <property type="term" value="F:G protein-coupled peptide receptor activity"/>
    <property type="evidence" value="ECO:0007669"/>
    <property type="project" value="TreeGrafter"/>
</dbReference>
<keyword evidence="5 14" id="KW-0812">Transmembrane</keyword>
<dbReference type="PROSITE" id="PS51450">
    <property type="entry name" value="LRR"/>
    <property type="match status" value="3"/>
</dbReference>
<dbReference type="Pfam" id="PF00001">
    <property type="entry name" value="7tm_1"/>
    <property type="match status" value="1"/>
</dbReference>
<dbReference type="InterPro" id="IPR003591">
    <property type="entry name" value="Leu-rich_rpt_typical-subtyp"/>
</dbReference>
<dbReference type="Proteomes" id="UP000807504">
    <property type="component" value="Unassembled WGS sequence"/>
</dbReference>
<dbReference type="GO" id="GO:0009755">
    <property type="term" value="P:hormone-mediated signaling pathway"/>
    <property type="evidence" value="ECO:0007669"/>
    <property type="project" value="TreeGrafter"/>
</dbReference>
<keyword evidence="6" id="KW-0732">Signal</keyword>